<dbReference type="NCBIfam" id="NF005927">
    <property type="entry name" value="PRK07942.1"/>
    <property type="match status" value="1"/>
</dbReference>
<evidence type="ECO:0000259" key="5">
    <source>
        <dbReference type="SMART" id="SM00479"/>
    </source>
</evidence>
<dbReference type="EMBL" id="BAAABX010000057">
    <property type="protein sequence ID" value="GAA0426428.1"/>
    <property type="molecule type" value="Genomic_DNA"/>
</dbReference>
<dbReference type="SMART" id="SM00479">
    <property type="entry name" value="EXOIII"/>
    <property type="match status" value="1"/>
</dbReference>
<dbReference type="GO" id="GO:0004527">
    <property type="term" value="F:exonuclease activity"/>
    <property type="evidence" value="ECO:0007669"/>
    <property type="project" value="UniProtKB-KW"/>
</dbReference>
<keyword evidence="2" id="KW-0378">Hydrolase</keyword>
<feature type="domain" description="Exonuclease" evidence="5">
    <location>
        <begin position="10"/>
        <end position="191"/>
    </location>
</feature>
<evidence type="ECO:0000256" key="2">
    <source>
        <dbReference type="ARBA" id="ARBA00022801"/>
    </source>
</evidence>
<evidence type="ECO:0000256" key="4">
    <source>
        <dbReference type="SAM" id="MobiDB-lite"/>
    </source>
</evidence>
<dbReference type="PANTHER" id="PTHR30231:SF4">
    <property type="entry name" value="PROTEIN NEN2"/>
    <property type="match status" value="1"/>
</dbReference>
<organism evidence="6 7">
    <name type="scientific">Streptomyces luteireticuli</name>
    <dbReference type="NCBI Taxonomy" id="173858"/>
    <lineage>
        <taxon>Bacteria</taxon>
        <taxon>Bacillati</taxon>
        <taxon>Actinomycetota</taxon>
        <taxon>Actinomycetes</taxon>
        <taxon>Kitasatosporales</taxon>
        <taxon>Streptomycetaceae</taxon>
        <taxon>Streptomyces</taxon>
    </lineage>
</organism>
<dbReference type="InterPro" id="IPR013520">
    <property type="entry name" value="Ribonucl_H"/>
</dbReference>
<comment type="caution">
    <text evidence="6">The sequence shown here is derived from an EMBL/GenBank/DDBJ whole genome shotgun (WGS) entry which is preliminary data.</text>
</comment>
<gene>
    <name evidence="6" type="ORF">GCM10010357_54980</name>
</gene>
<proteinExistence type="predicted"/>
<dbReference type="InterPro" id="IPR036397">
    <property type="entry name" value="RNaseH_sf"/>
</dbReference>
<dbReference type="PANTHER" id="PTHR30231">
    <property type="entry name" value="DNA POLYMERASE III SUBUNIT EPSILON"/>
    <property type="match status" value="1"/>
</dbReference>
<dbReference type="Gene3D" id="3.30.420.10">
    <property type="entry name" value="Ribonuclease H-like superfamily/Ribonuclease H"/>
    <property type="match status" value="1"/>
</dbReference>
<evidence type="ECO:0000313" key="7">
    <source>
        <dbReference type="Proteomes" id="UP001500879"/>
    </source>
</evidence>
<feature type="region of interest" description="Disordered" evidence="4">
    <location>
        <begin position="233"/>
        <end position="252"/>
    </location>
</feature>
<feature type="compositionally biased region" description="Polar residues" evidence="4">
    <location>
        <begin position="237"/>
        <end position="246"/>
    </location>
</feature>
<dbReference type="Pfam" id="PF00929">
    <property type="entry name" value="RNase_T"/>
    <property type="match status" value="1"/>
</dbReference>
<keyword evidence="7" id="KW-1185">Reference proteome</keyword>
<evidence type="ECO:0000313" key="6">
    <source>
        <dbReference type="EMBL" id="GAA0426428.1"/>
    </source>
</evidence>
<keyword evidence="1" id="KW-0540">Nuclease</keyword>
<reference evidence="7" key="1">
    <citation type="journal article" date="2019" name="Int. J. Syst. Evol. Microbiol.">
        <title>The Global Catalogue of Microorganisms (GCM) 10K type strain sequencing project: providing services to taxonomists for standard genome sequencing and annotation.</title>
        <authorList>
            <consortium name="The Broad Institute Genomics Platform"/>
            <consortium name="The Broad Institute Genome Sequencing Center for Infectious Disease"/>
            <person name="Wu L."/>
            <person name="Ma J."/>
        </authorList>
    </citation>
    <scope>NUCLEOTIDE SEQUENCE [LARGE SCALE GENOMIC DNA]</scope>
    <source>
        <strain evidence="7">JCM 4788</strain>
    </source>
</reference>
<sequence length="252" mass="28006">MTVTPWPDGRLIAFDTETTGTEWEMDRIVAASVVAVGAGREPEVTTWLVNPGVEIPEAATAVHGITTDRARADGQDPVTAIAAIADRLVSLMDGGSPLIVFNARFDLTLLDRECRRYDLPVLPDRLLSRELLPVIDPLVLDKQVQPYRRGSRRLPDLCAHWRVRHDKRHASDADALAAARLAWRIGRTYPRLGAMDLHELHALQVERAAQQATSLQSYLRRTDATAHVEGRWPYVPHTTNSASTDTAEGKQR</sequence>
<dbReference type="InterPro" id="IPR012337">
    <property type="entry name" value="RNaseH-like_sf"/>
</dbReference>
<dbReference type="CDD" id="cd06127">
    <property type="entry name" value="DEDDh"/>
    <property type="match status" value="1"/>
</dbReference>
<dbReference type="RefSeq" id="WP_344029850.1">
    <property type="nucleotide sequence ID" value="NZ_BAAABX010000057.1"/>
</dbReference>
<accession>A0ABP3ITW5</accession>
<dbReference type="SUPFAM" id="SSF53098">
    <property type="entry name" value="Ribonuclease H-like"/>
    <property type="match status" value="1"/>
</dbReference>
<protein>
    <submittedName>
        <fullName evidence="6">3'-5' exonuclease</fullName>
    </submittedName>
</protein>
<dbReference type="Proteomes" id="UP001500879">
    <property type="component" value="Unassembled WGS sequence"/>
</dbReference>
<evidence type="ECO:0000256" key="1">
    <source>
        <dbReference type="ARBA" id="ARBA00022722"/>
    </source>
</evidence>
<evidence type="ECO:0000256" key="3">
    <source>
        <dbReference type="ARBA" id="ARBA00022839"/>
    </source>
</evidence>
<keyword evidence="3 6" id="KW-0269">Exonuclease</keyword>
<name>A0ABP3ITW5_9ACTN</name>